<proteinExistence type="predicted"/>
<comment type="caution">
    <text evidence="1">The sequence shown here is derived from an EMBL/GenBank/DDBJ whole genome shotgun (WGS) entry which is preliminary data.</text>
</comment>
<sequence>MSVAPFEGCPFPQVRELMITLYMNPEDHGSNNCDDDASSVYDCHHPPVITEDYPLETAANTTAFVQRLKQMAPGVNKVGVKVFIDFYEEVLLENCSVHDMGLARQLFGIADTMVAITSGRAPLFMYMDLEPLRSLVRIDINSDGYADVIVPM</sequence>
<reference evidence="1" key="1">
    <citation type="submission" date="2022-07" db="EMBL/GenBank/DDBJ databases">
        <title>Phylogenomic reconstructions and comparative analyses of Kickxellomycotina fungi.</title>
        <authorList>
            <person name="Reynolds N.K."/>
            <person name="Stajich J.E."/>
            <person name="Barry K."/>
            <person name="Grigoriev I.V."/>
            <person name="Crous P."/>
            <person name="Smith M.E."/>
        </authorList>
    </citation>
    <scope>NUCLEOTIDE SEQUENCE</scope>
    <source>
        <strain evidence="1">BCRC 34297</strain>
    </source>
</reference>
<protein>
    <submittedName>
        <fullName evidence="1">Uncharacterized protein</fullName>
    </submittedName>
</protein>
<feature type="non-terminal residue" evidence="1">
    <location>
        <position position="152"/>
    </location>
</feature>
<dbReference type="OrthoDB" id="5578223at2759"/>
<dbReference type="EMBL" id="JANBUH010002219">
    <property type="protein sequence ID" value="KAJ2740442.1"/>
    <property type="molecule type" value="Genomic_DNA"/>
</dbReference>
<organism evidence="1 2">
    <name type="scientific">Coemansia pectinata</name>
    <dbReference type="NCBI Taxonomy" id="1052879"/>
    <lineage>
        <taxon>Eukaryota</taxon>
        <taxon>Fungi</taxon>
        <taxon>Fungi incertae sedis</taxon>
        <taxon>Zoopagomycota</taxon>
        <taxon>Kickxellomycotina</taxon>
        <taxon>Kickxellomycetes</taxon>
        <taxon>Kickxellales</taxon>
        <taxon>Kickxellaceae</taxon>
        <taxon>Coemansia</taxon>
    </lineage>
</organism>
<name>A0A9W8GPF8_9FUNG</name>
<dbReference type="AlphaFoldDB" id="A0A9W8GPF8"/>
<evidence type="ECO:0000313" key="2">
    <source>
        <dbReference type="Proteomes" id="UP001140011"/>
    </source>
</evidence>
<keyword evidence="2" id="KW-1185">Reference proteome</keyword>
<accession>A0A9W8GPF8</accession>
<evidence type="ECO:0000313" key="1">
    <source>
        <dbReference type="EMBL" id="KAJ2740442.1"/>
    </source>
</evidence>
<gene>
    <name evidence="1" type="ORF">GGI19_007124</name>
</gene>
<dbReference type="Proteomes" id="UP001140011">
    <property type="component" value="Unassembled WGS sequence"/>
</dbReference>